<reference evidence="1 2" key="1">
    <citation type="journal article" date="2020" name="Cell">
        <title>Large-Scale Comparative Analyses of Tick Genomes Elucidate Their Genetic Diversity and Vector Capacities.</title>
        <authorList>
            <consortium name="Tick Genome and Microbiome Consortium (TIGMIC)"/>
            <person name="Jia N."/>
            <person name="Wang J."/>
            <person name="Shi W."/>
            <person name="Du L."/>
            <person name="Sun Y."/>
            <person name="Zhan W."/>
            <person name="Jiang J.F."/>
            <person name="Wang Q."/>
            <person name="Zhang B."/>
            <person name="Ji P."/>
            <person name="Bell-Sakyi L."/>
            <person name="Cui X.M."/>
            <person name="Yuan T.T."/>
            <person name="Jiang B.G."/>
            <person name="Yang W.F."/>
            <person name="Lam T.T."/>
            <person name="Chang Q.C."/>
            <person name="Ding S.J."/>
            <person name="Wang X.J."/>
            <person name="Zhu J.G."/>
            <person name="Ruan X.D."/>
            <person name="Zhao L."/>
            <person name="Wei J.T."/>
            <person name="Ye R.Z."/>
            <person name="Que T.C."/>
            <person name="Du C.H."/>
            <person name="Zhou Y.H."/>
            <person name="Cheng J.X."/>
            <person name="Dai P.F."/>
            <person name="Guo W.B."/>
            <person name="Han X.H."/>
            <person name="Huang E.J."/>
            <person name="Li L.F."/>
            <person name="Wei W."/>
            <person name="Gao Y.C."/>
            <person name="Liu J.Z."/>
            <person name="Shao H.Z."/>
            <person name="Wang X."/>
            <person name="Wang C.C."/>
            <person name="Yang T.C."/>
            <person name="Huo Q.B."/>
            <person name="Li W."/>
            <person name="Chen H.Y."/>
            <person name="Chen S.E."/>
            <person name="Zhou L.G."/>
            <person name="Ni X.B."/>
            <person name="Tian J.H."/>
            <person name="Sheng Y."/>
            <person name="Liu T."/>
            <person name="Pan Y.S."/>
            <person name="Xia L.Y."/>
            <person name="Li J."/>
            <person name="Zhao F."/>
            <person name="Cao W.C."/>
        </authorList>
    </citation>
    <scope>NUCLEOTIDE SEQUENCE [LARGE SCALE GENOMIC DNA]</scope>
    <source>
        <strain evidence="1">Iper-2018</strain>
    </source>
</reference>
<evidence type="ECO:0000313" key="1">
    <source>
        <dbReference type="EMBL" id="KAG0431610.1"/>
    </source>
</evidence>
<dbReference type="Proteomes" id="UP000805193">
    <property type="component" value="Unassembled WGS sequence"/>
</dbReference>
<organism evidence="1 2">
    <name type="scientific">Ixodes persulcatus</name>
    <name type="common">Taiga tick</name>
    <dbReference type="NCBI Taxonomy" id="34615"/>
    <lineage>
        <taxon>Eukaryota</taxon>
        <taxon>Metazoa</taxon>
        <taxon>Ecdysozoa</taxon>
        <taxon>Arthropoda</taxon>
        <taxon>Chelicerata</taxon>
        <taxon>Arachnida</taxon>
        <taxon>Acari</taxon>
        <taxon>Parasitiformes</taxon>
        <taxon>Ixodida</taxon>
        <taxon>Ixodoidea</taxon>
        <taxon>Ixodidae</taxon>
        <taxon>Ixodinae</taxon>
        <taxon>Ixodes</taxon>
    </lineage>
</organism>
<evidence type="ECO:0000313" key="2">
    <source>
        <dbReference type="Proteomes" id="UP000805193"/>
    </source>
</evidence>
<gene>
    <name evidence="1" type="ORF">HPB47_021622</name>
</gene>
<accession>A0AC60QC08</accession>
<proteinExistence type="predicted"/>
<sequence>MAVSHFIGETLMMRANYFVAVVDASLATLGRLGAEDVGEAVNQLRHDEEAGIRSARCRVRPKHSAMRGGDSFLPPRRVLTSALLAFCVVFFACFYLQHLMASVYLTVLVVAVLCYGVRRLSLPRVDDALAERVILGDASGAVPLFAHRGAGHDAPENTLAAFREAKRNNASGVEFDISFTHDNVAVLFHDDTVDRTTDGSGALAAMPFEDVRRLDASANHPFAHKYPGEKVPTLDEGVGEALRLGLRLIFDVKEHDHRAVTVVDDLFRKHTELYERALVASFYPQFVYALRIRNPGIVTALTWRPGFVAYEDVERVRPRFKSPWAHWMALAGDWMLDSALHSWLPHVTGVSAVLICKNTLSSEYVDGWRRQGVHVIAWTPNHPAEKEYFAKVLRVPIITDTLR</sequence>
<keyword evidence="2" id="KW-1185">Reference proteome</keyword>
<name>A0AC60QC08_IXOPE</name>
<comment type="caution">
    <text evidence="1">The sequence shown here is derived from an EMBL/GenBank/DDBJ whole genome shotgun (WGS) entry which is preliminary data.</text>
</comment>
<dbReference type="EMBL" id="JABSTQ010009211">
    <property type="protein sequence ID" value="KAG0431610.1"/>
    <property type="molecule type" value="Genomic_DNA"/>
</dbReference>
<protein>
    <submittedName>
        <fullName evidence="1">Uncharacterized protein</fullName>
    </submittedName>
</protein>